<dbReference type="PANTHER" id="PTHR10343">
    <property type="entry name" value="5'-AMP-ACTIVATED PROTEIN KINASE , BETA SUBUNIT"/>
    <property type="match status" value="1"/>
</dbReference>
<dbReference type="InterPro" id="IPR006828">
    <property type="entry name" value="ASC_dom"/>
</dbReference>
<feature type="region of interest" description="Disordered" evidence="4">
    <location>
        <begin position="147"/>
        <end position="167"/>
    </location>
</feature>
<dbReference type="GO" id="GO:0031588">
    <property type="term" value="C:nucleotide-activated protein kinase complex"/>
    <property type="evidence" value="ECO:0007669"/>
    <property type="project" value="TreeGrafter"/>
</dbReference>
<feature type="compositionally biased region" description="Basic residues" evidence="4">
    <location>
        <begin position="38"/>
        <end position="50"/>
    </location>
</feature>
<evidence type="ECO:0000256" key="1">
    <source>
        <dbReference type="ARBA" id="ARBA00004496"/>
    </source>
</evidence>
<dbReference type="PANTHER" id="PTHR10343:SF84">
    <property type="entry name" value="5'-AMP-ACTIVATED PROTEIN KINASE SUBUNIT BETA-1"/>
    <property type="match status" value="1"/>
</dbReference>
<comment type="subcellular location">
    <subcellularLocation>
        <location evidence="1">Cytoplasm</location>
    </subcellularLocation>
</comment>
<feature type="compositionally biased region" description="Polar residues" evidence="4">
    <location>
        <begin position="21"/>
        <end position="31"/>
    </location>
</feature>
<protein>
    <submittedName>
        <fullName evidence="6">ARAD1B01144p</fullName>
    </submittedName>
</protein>
<evidence type="ECO:0000313" key="6">
    <source>
        <dbReference type="EMBL" id="CDP35934.1"/>
    </source>
</evidence>
<evidence type="ECO:0000259" key="5">
    <source>
        <dbReference type="SMART" id="SM01010"/>
    </source>
</evidence>
<organism evidence="6">
    <name type="scientific">Blastobotrys adeninivorans</name>
    <name type="common">Yeast</name>
    <name type="synonym">Arxula adeninivorans</name>
    <dbReference type="NCBI Taxonomy" id="409370"/>
    <lineage>
        <taxon>Eukaryota</taxon>
        <taxon>Fungi</taxon>
        <taxon>Dikarya</taxon>
        <taxon>Ascomycota</taxon>
        <taxon>Saccharomycotina</taxon>
        <taxon>Dipodascomycetes</taxon>
        <taxon>Dipodascales</taxon>
        <taxon>Trichomonascaceae</taxon>
        <taxon>Blastobotrys</taxon>
    </lineage>
</organism>
<dbReference type="GO" id="GO:0005737">
    <property type="term" value="C:cytoplasm"/>
    <property type="evidence" value="ECO:0007669"/>
    <property type="project" value="UniProtKB-SubCell"/>
</dbReference>
<dbReference type="InterPro" id="IPR014756">
    <property type="entry name" value="Ig_E-set"/>
</dbReference>
<dbReference type="InterPro" id="IPR032640">
    <property type="entry name" value="AMPK1_CBM"/>
</dbReference>
<sequence>MGNSSSAEAGEGGRRSHRKTPSQSRDVTAPSSPAGITKSHHGKNNHHRGPRAGEPGTFPTPATTTTVTTTNIVPGIPSSGHGGRSGRPVHTEHAGYTEHAEHAEHAEHTEHAEHAEHAEYAEHAEHAEHVEHSGHVESVGHVHGVPQQYVDSSHPMDTEVPEPVPVRPQFLRSKSAIVLDTELENELEEELERMKLASNHDPGLRPLSRANSGEEIDLSDKHTEEPSVPTLISWKQGGNRVYVTGSFTGWRQMIKLNKQENGEFVTVLDLAKGTHRMRFLVDGEFRCSDYLPTATDSMGNLVNYIEIGDINDLATTTVSGEQVIDSAQLIEKEGSDYFDGKYERVQDEELEGKLPELEYCDEIPEVFTTPELMDQLVASDFASPPHLPPHLEGVILNSDSTEKDNTSVLPIPNHVVLNHLATTSIKHNVLAVASISRYSRKYVTQVLYAPL</sequence>
<dbReference type="AlphaFoldDB" id="A0A060T534"/>
<dbReference type="GO" id="GO:0007165">
    <property type="term" value="P:signal transduction"/>
    <property type="evidence" value="ECO:0007669"/>
    <property type="project" value="TreeGrafter"/>
</dbReference>
<feature type="region of interest" description="Disordered" evidence="4">
    <location>
        <begin position="1"/>
        <end position="91"/>
    </location>
</feature>
<dbReference type="PhylomeDB" id="A0A060T534"/>
<dbReference type="InterPro" id="IPR013783">
    <property type="entry name" value="Ig-like_fold"/>
</dbReference>
<name>A0A060T534_BLAAD</name>
<dbReference type="SUPFAM" id="SSF160219">
    <property type="entry name" value="AMPKBI-like"/>
    <property type="match status" value="1"/>
</dbReference>
<keyword evidence="3" id="KW-0963">Cytoplasm</keyword>
<evidence type="ECO:0000256" key="2">
    <source>
        <dbReference type="ARBA" id="ARBA00010926"/>
    </source>
</evidence>
<reference evidence="6" key="2">
    <citation type="submission" date="2014-06" db="EMBL/GenBank/DDBJ databases">
        <title>The complete genome of Blastobotrys (Arxula) adeninivorans LS3 - a yeast of biotechnological interest.</title>
        <authorList>
            <person name="Kunze G."/>
            <person name="Gaillardin C."/>
            <person name="Czernicka M."/>
            <person name="Durrens P."/>
            <person name="Martin T."/>
            <person name="Boer E."/>
            <person name="Gabaldon T."/>
            <person name="Cruz J."/>
            <person name="Talla E."/>
            <person name="Marck C."/>
            <person name="Goffeau A."/>
            <person name="Barbe V."/>
            <person name="Baret P."/>
            <person name="Baronian K."/>
            <person name="Beier S."/>
            <person name="Bleykasten C."/>
            <person name="Bode R."/>
            <person name="Casaregola S."/>
            <person name="Despons L."/>
            <person name="Fairhead C."/>
            <person name="Giersberg M."/>
            <person name="Gierski P."/>
            <person name="Hahnel U."/>
            <person name="Hartmann A."/>
            <person name="Jankowska D."/>
            <person name="Jubin C."/>
            <person name="Jung P."/>
            <person name="Lafontaine I."/>
            <person name="Leh-Louis V."/>
            <person name="Lemaire M."/>
            <person name="Marcet-Houben M."/>
            <person name="Mascher M."/>
            <person name="Morel G."/>
            <person name="Richard G.-F."/>
            <person name="Riechen J."/>
            <person name="Sacerdot C."/>
            <person name="Sarkar A."/>
            <person name="Savel G."/>
            <person name="Schacherer J."/>
            <person name="Sherman D."/>
            <person name="Straub M.-L."/>
            <person name="Stein N."/>
            <person name="Thierry A."/>
            <person name="Trautwein-Schult A."/>
            <person name="Westhof E."/>
            <person name="Worch S."/>
            <person name="Dujon B."/>
            <person name="Souciet J.-L."/>
            <person name="Wincker P."/>
            <person name="Scholz U."/>
            <person name="Neuveglise N."/>
        </authorList>
    </citation>
    <scope>NUCLEOTIDE SEQUENCE</scope>
    <source>
        <strain evidence="6">LS3</strain>
    </source>
</reference>
<dbReference type="GO" id="GO:0140767">
    <property type="term" value="F:enzyme-substrate adaptor activity"/>
    <property type="evidence" value="ECO:0007669"/>
    <property type="project" value="UniProtKB-ARBA"/>
</dbReference>
<dbReference type="InterPro" id="IPR050827">
    <property type="entry name" value="CRP1_MDG1_kinase"/>
</dbReference>
<dbReference type="SUPFAM" id="SSF81296">
    <property type="entry name" value="E set domains"/>
    <property type="match status" value="1"/>
</dbReference>
<evidence type="ECO:0000256" key="4">
    <source>
        <dbReference type="SAM" id="MobiDB-lite"/>
    </source>
</evidence>
<comment type="similarity">
    <text evidence="2">Belongs to the 5'-AMP-activated protein kinase beta subunit family.</text>
</comment>
<feature type="domain" description="Association with the SNF1 complex (ASC)" evidence="5">
    <location>
        <begin position="352"/>
        <end position="451"/>
    </location>
</feature>
<feature type="region of interest" description="Disordered" evidence="4">
    <location>
        <begin position="196"/>
        <end position="227"/>
    </location>
</feature>
<dbReference type="FunFam" id="2.60.40.10:FF:000562">
    <property type="entry name" value="Snf1 kinase complex beta-subunit Gal83"/>
    <property type="match status" value="1"/>
</dbReference>
<reference evidence="6" key="1">
    <citation type="submission" date="2014-02" db="EMBL/GenBank/DDBJ databases">
        <authorList>
            <person name="Genoscope - CEA"/>
        </authorList>
    </citation>
    <scope>NUCLEOTIDE SEQUENCE</scope>
    <source>
        <strain evidence="6">LS3</strain>
    </source>
</reference>
<dbReference type="GO" id="GO:0019901">
    <property type="term" value="F:protein kinase binding"/>
    <property type="evidence" value="ECO:0007669"/>
    <property type="project" value="TreeGrafter"/>
</dbReference>
<proteinExistence type="inferred from homology"/>
<dbReference type="Gene3D" id="2.60.40.10">
    <property type="entry name" value="Immunoglobulins"/>
    <property type="match status" value="1"/>
</dbReference>
<gene>
    <name evidence="6" type="ORF">GNLVRS02_ARAD1B01144g</name>
</gene>
<dbReference type="GO" id="GO:0005634">
    <property type="term" value="C:nucleus"/>
    <property type="evidence" value="ECO:0007669"/>
    <property type="project" value="TreeGrafter"/>
</dbReference>
<accession>A0A060T534</accession>
<dbReference type="Pfam" id="PF16561">
    <property type="entry name" value="AMPK1_CBM"/>
    <property type="match status" value="1"/>
</dbReference>
<dbReference type="Gene3D" id="6.20.250.60">
    <property type="match status" value="1"/>
</dbReference>
<dbReference type="EMBL" id="HG937692">
    <property type="protein sequence ID" value="CDP35934.1"/>
    <property type="molecule type" value="Genomic_DNA"/>
</dbReference>
<dbReference type="SMART" id="SM01010">
    <property type="entry name" value="AMPKBI"/>
    <property type="match status" value="1"/>
</dbReference>
<dbReference type="InterPro" id="IPR037256">
    <property type="entry name" value="ASC_dom_sf"/>
</dbReference>
<dbReference type="Pfam" id="PF04739">
    <property type="entry name" value="AMPKBI"/>
    <property type="match status" value="1"/>
</dbReference>
<evidence type="ECO:0000256" key="3">
    <source>
        <dbReference type="ARBA" id="ARBA00022490"/>
    </source>
</evidence>
<dbReference type="CDD" id="cd02859">
    <property type="entry name" value="E_set_AMPKbeta_like_N"/>
    <property type="match status" value="1"/>
</dbReference>
<dbReference type="GO" id="GO:0001403">
    <property type="term" value="P:invasive growth in response to glucose limitation"/>
    <property type="evidence" value="ECO:0007669"/>
    <property type="project" value="UniProtKB-ARBA"/>
</dbReference>
<feature type="compositionally biased region" description="Low complexity" evidence="4">
    <location>
        <begin position="55"/>
        <end position="79"/>
    </location>
</feature>